<dbReference type="Proteomes" id="UP000236641">
    <property type="component" value="Unassembled WGS sequence"/>
</dbReference>
<protein>
    <recommendedName>
        <fullName evidence="3">ATPase</fullName>
    </recommendedName>
</protein>
<evidence type="ECO:0008006" key="3">
    <source>
        <dbReference type="Google" id="ProtNLM"/>
    </source>
</evidence>
<organism evidence="1 2">
    <name type="scientific">Hanstruepera neustonica</name>
    <dbReference type="NCBI Taxonomy" id="1445657"/>
    <lineage>
        <taxon>Bacteria</taxon>
        <taxon>Pseudomonadati</taxon>
        <taxon>Bacteroidota</taxon>
        <taxon>Flavobacteriia</taxon>
        <taxon>Flavobacteriales</taxon>
        <taxon>Flavobacteriaceae</taxon>
        <taxon>Hanstruepera</taxon>
    </lineage>
</organism>
<dbReference type="SUPFAM" id="SSF52540">
    <property type="entry name" value="P-loop containing nucleoside triphosphate hydrolases"/>
    <property type="match status" value="1"/>
</dbReference>
<dbReference type="InterPro" id="IPR027417">
    <property type="entry name" value="P-loop_NTPase"/>
</dbReference>
<comment type="caution">
    <text evidence="1">The sequence shown here is derived from an EMBL/GenBank/DDBJ whole genome shotgun (WGS) entry which is preliminary data.</text>
</comment>
<keyword evidence="2" id="KW-1185">Reference proteome</keyword>
<dbReference type="Gene3D" id="3.40.50.300">
    <property type="entry name" value="P-loop containing nucleotide triphosphate hydrolases"/>
    <property type="match status" value="1"/>
</dbReference>
<evidence type="ECO:0000313" key="2">
    <source>
        <dbReference type="Proteomes" id="UP000236641"/>
    </source>
</evidence>
<proteinExistence type="predicted"/>
<dbReference type="OrthoDB" id="835620at2"/>
<sequence length="247" mass="28989">MRLNSTVSVKEVLGEITNPTIQNIKPINNNVPSASLPSKQQLWIAFIEHFERLYNKPFIKDEMFINNIKTLFYYFLQDNSFFECENLRKDISKPDFRKGLLVVGGTGVGKTMSFNVFESMFRGFKPLTFKGYSSTELVRLYETLKTPIDKEHFFQSMEYKKGMFIDDMDAERLASNYGHTDVVKDVLNIRYDKRLLTYATCNYSDESNSIEKTLDSLGERYGHRIYDRLFEMFNVIEFNGMSIRDKY</sequence>
<gene>
    <name evidence="1" type="ORF">C1T31_03460</name>
</gene>
<dbReference type="AlphaFoldDB" id="A0A2K1E4J3"/>
<accession>A0A2K1E4J3</accession>
<dbReference type="RefSeq" id="WP_103051054.1">
    <property type="nucleotide sequence ID" value="NZ_POWF01000001.1"/>
</dbReference>
<reference evidence="1 2" key="1">
    <citation type="submission" date="2018-01" db="EMBL/GenBank/DDBJ databases">
        <title>The draft genome of Hanstruepera neustonica JCM19743.</title>
        <authorList>
            <person name="He R.-H."/>
            <person name="Du Z.-J."/>
        </authorList>
    </citation>
    <scope>NUCLEOTIDE SEQUENCE [LARGE SCALE GENOMIC DNA]</scope>
    <source>
        <strain evidence="1 2">JCM19743</strain>
    </source>
</reference>
<evidence type="ECO:0000313" key="1">
    <source>
        <dbReference type="EMBL" id="PNQ75205.1"/>
    </source>
</evidence>
<name>A0A2K1E4J3_9FLAO</name>
<dbReference type="EMBL" id="POWF01000001">
    <property type="protein sequence ID" value="PNQ75205.1"/>
    <property type="molecule type" value="Genomic_DNA"/>
</dbReference>